<dbReference type="RefSeq" id="WP_068389258.1">
    <property type="nucleotide sequence ID" value="NZ_LSZO01000124.1"/>
</dbReference>
<reference evidence="4 5" key="1">
    <citation type="submission" date="2016-02" db="EMBL/GenBank/DDBJ databases">
        <authorList>
            <person name="Wen L."/>
            <person name="He K."/>
            <person name="Yang H."/>
        </authorList>
    </citation>
    <scope>NUCLEOTIDE SEQUENCE [LARGE SCALE GENOMIC DNA]</scope>
    <source>
        <strain evidence="4 5">CV58</strain>
    </source>
</reference>
<accession>A0A139SVS8</accession>
<feature type="domain" description="OmpA-like" evidence="3">
    <location>
        <begin position="77"/>
        <end position="195"/>
    </location>
</feature>
<dbReference type="EMBL" id="LSZO01000124">
    <property type="protein sequence ID" value="KXU38541.1"/>
    <property type="molecule type" value="Genomic_DNA"/>
</dbReference>
<evidence type="ECO:0000256" key="1">
    <source>
        <dbReference type="PROSITE-ProRule" id="PRU00473"/>
    </source>
</evidence>
<dbReference type="InterPro" id="IPR050330">
    <property type="entry name" value="Bact_OuterMem_StrucFunc"/>
</dbReference>
<dbReference type="OrthoDB" id="7030052at2"/>
<feature type="signal peptide" evidence="2">
    <location>
        <begin position="1"/>
        <end position="23"/>
    </location>
</feature>
<dbReference type="PROSITE" id="PS51257">
    <property type="entry name" value="PROKAR_LIPOPROTEIN"/>
    <property type="match status" value="1"/>
</dbReference>
<keyword evidence="5" id="KW-1185">Reference proteome</keyword>
<gene>
    <name evidence="4" type="ORF">AXE65_01200</name>
</gene>
<proteinExistence type="predicted"/>
<evidence type="ECO:0000256" key="2">
    <source>
        <dbReference type="SAM" id="SignalP"/>
    </source>
</evidence>
<evidence type="ECO:0000313" key="4">
    <source>
        <dbReference type="EMBL" id="KXU38541.1"/>
    </source>
</evidence>
<dbReference type="PANTHER" id="PTHR30329">
    <property type="entry name" value="STATOR ELEMENT OF FLAGELLAR MOTOR COMPLEX"/>
    <property type="match status" value="1"/>
</dbReference>
<evidence type="ECO:0000259" key="3">
    <source>
        <dbReference type="PROSITE" id="PS51123"/>
    </source>
</evidence>
<comment type="caution">
    <text evidence="4">The sequence shown here is derived from an EMBL/GenBank/DDBJ whole genome shotgun (WGS) entry which is preliminary data.</text>
</comment>
<dbReference type="PANTHER" id="PTHR30329:SF20">
    <property type="entry name" value="EXPORTED PROTEIN"/>
    <property type="match status" value="1"/>
</dbReference>
<dbReference type="InterPro" id="IPR006665">
    <property type="entry name" value="OmpA-like"/>
</dbReference>
<dbReference type="Gene3D" id="3.30.1330.60">
    <property type="entry name" value="OmpA-like domain"/>
    <property type="match status" value="1"/>
</dbReference>
<dbReference type="GO" id="GO:0016020">
    <property type="term" value="C:membrane"/>
    <property type="evidence" value="ECO:0007669"/>
    <property type="project" value="UniProtKB-UniRule"/>
</dbReference>
<sequence length="211" mass="23543">MINKTLPLALICALLLASCSSGPSEEQLAAARAADEQAALAQWRLLEQQKTRTFLDVYELRLRPLVSENGLELERREELLSISIPVDSYFNVKRQANTLLPVALPRINELVRLLQEDAESGVLILGHLDPEQVEKTPKLSAQQAQAVASIFRLSGFGRGRALFKGVGADMPRAANDDLEARKLNRRVELLLTRQSVLPHILRQYSQSQLLE</sequence>
<keyword evidence="2" id="KW-0732">Signal</keyword>
<name>A0A139SVS8_9GAMM</name>
<evidence type="ECO:0000313" key="5">
    <source>
        <dbReference type="Proteomes" id="UP000072660"/>
    </source>
</evidence>
<dbReference type="AlphaFoldDB" id="A0A139SVS8"/>
<dbReference type="SUPFAM" id="SSF103088">
    <property type="entry name" value="OmpA-like"/>
    <property type="match status" value="1"/>
</dbReference>
<dbReference type="PROSITE" id="PS51123">
    <property type="entry name" value="OMPA_2"/>
    <property type="match status" value="1"/>
</dbReference>
<feature type="chain" id="PRO_5007299477" description="OmpA-like domain-containing protein" evidence="2">
    <location>
        <begin position="24"/>
        <end position="211"/>
    </location>
</feature>
<dbReference type="InterPro" id="IPR036737">
    <property type="entry name" value="OmpA-like_sf"/>
</dbReference>
<organism evidence="4 5">
    <name type="scientific">Ventosimonas gracilis</name>
    <dbReference type="NCBI Taxonomy" id="1680762"/>
    <lineage>
        <taxon>Bacteria</taxon>
        <taxon>Pseudomonadati</taxon>
        <taxon>Pseudomonadota</taxon>
        <taxon>Gammaproteobacteria</taxon>
        <taxon>Pseudomonadales</taxon>
        <taxon>Ventosimonadaceae</taxon>
        <taxon>Ventosimonas</taxon>
    </lineage>
</organism>
<keyword evidence="1" id="KW-0472">Membrane</keyword>
<dbReference type="Proteomes" id="UP000072660">
    <property type="component" value="Unassembled WGS sequence"/>
</dbReference>
<protein>
    <recommendedName>
        <fullName evidence="3">OmpA-like domain-containing protein</fullName>
    </recommendedName>
</protein>